<organism evidence="2 3">
    <name type="scientific">Thiocapsa marina 5811</name>
    <dbReference type="NCBI Taxonomy" id="768671"/>
    <lineage>
        <taxon>Bacteria</taxon>
        <taxon>Pseudomonadati</taxon>
        <taxon>Pseudomonadota</taxon>
        <taxon>Gammaproteobacteria</taxon>
        <taxon>Chromatiales</taxon>
        <taxon>Chromatiaceae</taxon>
        <taxon>Thiocapsa</taxon>
    </lineage>
</organism>
<dbReference type="EMBL" id="AFWV01000005">
    <property type="protein sequence ID" value="EGV18825.1"/>
    <property type="molecule type" value="Genomic_DNA"/>
</dbReference>
<protein>
    <submittedName>
        <fullName evidence="2">Uncharacterized protein</fullName>
    </submittedName>
</protein>
<dbReference type="AlphaFoldDB" id="F9U9M7"/>
<evidence type="ECO:0000256" key="1">
    <source>
        <dbReference type="SAM" id="MobiDB-lite"/>
    </source>
</evidence>
<accession>F9U9M7</accession>
<evidence type="ECO:0000313" key="3">
    <source>
        <dbReference type="Proteomes" id="UP000005459"/>
    </source>
</evidence>
<gene>
    <name evidence="2" type="ORF">ThimaDRAFT_1629</name>
</gene>
<keyword evidence="3" id="KW-1185">Reference proteome</keyword>
<name>F9U9M7_9GAMM</name>
<evidence type="ECO:0000313" key="2">
    <source>
        <dbReference type="EMBL" id="EGV18825.1"/>
    </source>
</evidence>
<reference evidence="2 3" key="1">
    <citation type="submission" date="2011-06" db="EMBL/GenBank/DDBJ databases">
        <title>The draft genome of Thiocapsa marina 5811.</title>
        <authorList>
            <consortium name="US DOE Joint Genome Institute (JGI-PGF)"/>
            <person name="Lucas S."/>
            <person name="Han J."/>
            <person name="Cheng J.-F."/>
            <person name="Goodwin L."/>
            <person name="Pitluck S."/>
            <person name="Peters L."/>
            <person name="Land M.L."/>
            <person name="Hauser L."/>
            <person name="Vogl K."/>
            <person name="Liu Z."/>
            <person name="Imhoff J."/>
            <person name="Thiel V."/>
            <person name="Frigaard N.-U."/>
            <person name="Bryant D."/>
            <person name="Woyke T.J."/>
        </authorList>
    </citation>
    <scope>NUCLEOTIDE SEQUENCE [LARGE SCALE GENOMIC DNA]</scope>
    <source>
        <strain evidence="2 3">5811</strain>
    </source>
</reference>
<feature type="region of interest" description="Disordered" evidence="1">
    <location>
        <begin position="74"/>
        <end position="106"/>
    </location>
</feature>
<sequence length="106" mass="11667">MTATSSGRSYAASILGLVIQREDVEHRRLRGEEADLQRMAQQPARAAVMMSLGGGDPLILATIGQRYRFELLHPGQPLEPEPQTTLGPKSGMPLRLHRRTPARRAA</sequence>
<proteinExistence type="predicted"/>
<feature type="compositionally biased region" description="Basic residues" evidence="1">
    <location>
        <begin position="95"/>
        <end position="106"/>
    </location>
</feature>
<dbReference type="Proteomes" id="UP000005459">
    <property type="component" value="Unassembled WGS sequence"/>
</dbReference>